<dbReference type="STRING" id="1742972.COMA1_40401"/>
<dbReference type="Proteomes" id="UP000199032">
    <property type="component" value="Unassembled WGS sequence"/>
</dbReference>
<dbReference type="InterPro" id="IPR008323">
    <property type="entry name" value="UCP033563"/>
</dbReference>
<proteinExistence type="predicted"/>
<name>A0A0S4LSL2_9BACT</name>
<sequence length="441" mass="49741">MSQVFPFHGLRYDQTLVGAITDVISPPYDIIDTAGQKQLHDRHPHNIIRMELGLDQPGDSPTHNRYTRAASTLKSWITEGILKRDAQPTIYYHTIEYRPPYSAPDAPKKLLRGFLTLVKLEALDSGHIYPHENTRAAAKTDRLNLIEACRANFSPIWSLYSDPQGTIIQRLEAETNGKPACYDFQDEAGCRECLWTVTDHTVLKQITEAMQSKPLFIADGHHRYETALNYQKLRRQQASTQTGLQPYDSVLMLLAPLEDPGLTVLPTHRVTTTPLPPFEQIKRMLGEVFEFREFPFTPSSHEQVRTQFLTSLRTEGTKAPVFGLARQADSRYMTLTLKPSHRPSATASPRTKLDVSLLQQLIVTTLCQTQQEQEAILYTKDDLEALDWVHRGTGTGAFLLNATKVSEVQAVAAAGERMPHKSTYFYPKPLTGLVINVMDSQ</sequence>
<dbReference type="OrthoDB" id="9781616at2"/>
<dbReference type="RefSeq" id="WP_090750560.1">
    <property type="nucleotide sequence ID" value="NZ_CZQA01000010.1"/>
</dbReference>
<accession>A0A0S4LSL2</accession>
<dbReference type="EMBL" id="CZQA01000010">
    <property type="protein sequence ID" value="CUS38082.1"/>
    <property type="molecule type" value="Genomic_DNA"/>
</dbReference>
<evidence type="ECO:0000313" key="2">
    <source>
        <dbReference type="Proteomes" id="UP000199032"/>
    </source>
</evidence>
<protein>
    <recommendedName>
        <fullName evidence="3">DUF1015 domain-containing protein</fullName>
    </recommendedName>
</protein>
<reference evidence="1 2" key="1">
    <citation type="submission" date="2015-10" db="EMBL/GenBank/DDBJ databases">
        <authorList>
            <person name="Gilbert D.G."/>
        </authorList>
    </citation>
    <scope>NUCLEOTIDE SEQUENCE [LARGE SCALE GENOMIC DNA]</scope>
    <source>
        <strain evidence="1">COMA1</strain>
    </source>
</reference>
<evidence type="ECO:0008006" key="3">
    <source>
        <dbReference type="Google" id="ProtNLM"/>
    </source>
</evidence>
<dbReference type="PANTHER" id="PTHR36454:SF1">
    <property type="entry name" value="DUF1015 DOMAIN-CONTAINING PROTEIN"/>
    <property type="match status" value="1"/>
</dbReference>
<dbReference type="AlphaFoldDB" id="A0A0S4LSL2"/>
<evidence type="ECO:0000313" key="1">
    <source>
        <dbReference type="EMBL" id="CUS38082.1"/>
    </source>
</evidence>
<dbReference type="PANTHER" id="PTHR36454">
    <property type="entry name" value="LMO2823 PROTEIN"/>
    <property type="match status" value="1"/>
</dbReference>
<gene>
    <name evidence="1" type="ORF">COMA1_40401</name>
</gene>
<keyword evidence="2" id="KW-1185">Reference proteome</keyword>
<dbReference type="Pfam" id="PF06245">
    <property type="entry name" value="DUF1015"/>
    <property type="match status" value="1"/>
</dbReference>
<dbReference type="PIRSF" id="PIRSF033563">
    <property type="entry name" value="UCP033563"/>
    <property type="match status" value="1"/>
</dbReference>
<organism evidence="1 2">
    <name type="scientific">Candidatus Nitrospira nitrosa</name>
    <dbReference type="NCBI Taxonomy" id="1742972"/>
    <lineage>
        <taxon>Bacteria</taxon>
        <taxon>Pseudomonadati</taxon>
        <taxon>Nitrospirota</taxon>
        <taxon>Nitrospiria</taxon>
        <taxon>Nitrospirales</taxon>
        <taxon>Nitrospiraceae</taxon>
        <taxon>Nitrospira</taxon>
    </lineage>
</organism>